<dbReference type="RefSeq" id="WP_105965592.1">
    <property type="nucleotide sequence ID" value="NZ_JAHCNX010000005.1"/>
</dbReference>
<keyword evidence="1" id="KW-1133">Transmembrane helix</keyword>
<feature type="transmembrane region" description="Helical" evidence="1">
    <location>
        <begin position="122"/>
        <end position="143"/>
    </location>
</feature>
<feature type="transmembrane region" description="Helical" evidence="1">
    <location>
        <begin position="40"/>
        <end position="66"/>
    </location>
</feature>
<dbReference type="EMBL" id="JAVGJF010000016">
    <property type="protein sequence ID" value="MDQ7175194.1"/>
    <property type="molecule type" value="Genomic_DNA"/>
</dbReference>
<dbReference type="EMBL" id="PZBZ01000004">
    <property type="protein sequence ID" value="PTG16894.1"/>
    <property type="molecule type" value="Genomic_DNA"/>
</dbReference>
<organism evidence="3 4">
    <name type="scientific">Staphylococcus chromogenes</name>
    <name type="common">Staphylococcus hyicus subsp. chromogenes</name>
    <dbReference type="NCBI Taxonomy" id="46126"/>
    <lineage>
        <taxon>Bacteria</taxon>
        <taxon>Bacillati</taxon>
        <taxon>Bacillota</taxon>
        <taxon>Bacilli</taxon>
        <taxon>Bacillales</taxon>
        <taxon>Staphylococcaceae</taxon>
        <taxon>Staphylococcus</taxon>
    </lineage>
</organism>
<feature type="transmembrane region" description="Helical" evidence="1">
    <location>
        <begin position="6"/>
        <end position="28"/>
    </location>
</feature>
<feature type="transmembrane region" description="Helical" evidence="1">
    <location>
        <begin position="72"/>
        <end position="91"/>
    </location>
</feature>
<gene>
    <name evidence="3" type="ORF">BU653_01305</name>
    <name evidence="2" type="ORF">RCF65_04250</name>
</gene>
<accession>A0AAE5T1Z4</accession>
<proteinExistence type="predicted"/>
<evidence type="ECO:0000313" key="3">
    <source>
        <dbReference type="EMBL" id="PTG16894.1"/>
    </source>
</evidence>
<evidence type="ECO:0000313" key="4">
    <source>
        <dbReference type="Proteomes" id="UP000242704"/>
    </source>
</evidence>
<reference evidence="3" key="2">
    <citation type="submission" date="2018-03" db="EMBL/GenBank/DDBJ databases">
        <authorList>
            <person name="Naushad S."/>
        </authorList>
    </citation>
    <scope>NUCLEOTIDE SEQUENCE</scope>
    <source>
        <strain evidence="3">SNUC 505</strain>
    </source>
</reference>
<sequence length="157" mass="16974">MSTKSITQISVIAALLTLFSLFKLPALFPGLEFQLSAPVSLLILAFFGIKRYFIGGVISSVLLLIIGAANPLHLFISFVFRLIAILIVYISGISLRSLCLASCAGTLISRIILAEFLHLPPILLVAHALPGVLFTLLVVSTLYPALSRRPIIQTLCK</sequence>
<comment type="caution">
    <text evidence="3">The sequence shown here is derived from an EMBL/GenBank/DDBJ whole genome shotgun (WGS) entry which is preliminary data.</text>
</comment>
<reference evidence="3 4" key="1">
    <citation type="journal article" date="2016" name="Front. Microbiol.">
        <title>Comprehensive Phylogenetic Analysis of Bovine Non-aureus Staphylococci Species Based on Whole-Genome Sequencing.</title>
        <authorList>
            <person name="Naushad S."/>
            <person name="Barkema H.W."/>
            <person name="Luby C."/>
            <person name="Condas L.A."/>
            <person name="Nobrega D.B."/>
            <person name="Carson D.A."/>
            <person name="De Buck J."/>
        </authorList>
    </citation>
    <scope>NUCLEOTIDE SEQUENCE [LARGE SCALE GENOMIC DNA]</scope>
    <source>
        <strain evidence="3 4">SNUC 505</strain>
    </source>
</reference>
<protein>
    <submittedName>
        <fullName evidence="2">QueT transporter family protein</fullName>
    </submittedName>
</protein>
<evidence type="ECO:0000313" key="5">
    <source>
        <dbReference type="Proteomes" id="UP001240157"/>
    </source>
</evidence>
<keyword evidence="1" id="KW-0812">Transmembrane</keyword>
<dbReference type="Gene3D" id="1.10.1760.20">
    <property type="match status" value="1"/>
</dbReference>
<keyword evidence="1" id="KW-0472">Membrane</keyword>
<evidence type="ECO:0000256" key="1">
    <source>
        <dbReference type="SAM" id="Phobius"/>
    </source>
</evidence>
<dbReference type="Proteomes" id="UP001240157">
    <property type="component" value="Unassembled WGS sequence"/>
</dbReference>
<evidence type="ECO:0000313" key="2">
    <source>
        <dbReference type="EMBL" id="MDQ7175194.1"/>
    </source>
</evidence>
<reference evidence="2 5" key="3">
    <citation type="submission" date="2023-08" db="EMBL/GenBank/DDBJ databases">
        <title>Whole genome sequencing of Staphylococcus chromogenes NNSch 2386.</title>
        <authorList>
            <person name="Kropotov V.S."/>
            <person name="Boriskina E.V."/>
            <person name="Gordinskaya N.A."/>
            <person name="Shkurkina I.S."/>
            <person name="Kryazhev D.V."/>
            <person name="Alekseeva A.E."/>
            <person name="Makhova M.A."/>
        </authorList>
    </citation>
    <scope>NUCLEOTIDE SEQUENCE [LARGE SCALE GENOMIC DNA]</scope>
    <source>
        <strain evidence="2 5">NNSch 2386</strain>
    </source>
</reference>
<dbReference type="AlphaFoldDB" id="A0AAE5T1Z4"/>
<name>A0AAE5T1Z4_STACR</name>
<dbReference type="Proteomes" id="UP000242704">
    <property type="component" value="Unassembled WGS sequence"/>
</dbReference>